<evidence type="ECO:0000256" key="7">
    <source>
        <dbReference type="ARBA" id="ARBA00023128"/>
    </source>
</evidence>
<dbReference type="Proteomes" id="UP001209878">
    <property type="component" value="Unassembled WGS sequence"/>
</dbReference>
<organism evidence="13 14">
    <name type="scientific">Ridgeia piscesae</name>
    <name type="common">Tubeworm</name>
    <dbReference type="NCBI Taxonomy" id="27915"/>
    <lineage>
        <taxon>Eukaryota</taxon>
        <taxon>Metazoa</taxon>
        <taxon>Spiralia</taxon>
        <taxon>Lophotrochozoa</taxon>
        <taxon>Annelida</taxon>
        <taxon>Polychaeta</taxon>
        <taxon>Sedentaria</taxon>
        <taxon>Canalipalpata</taxon>
        <taxon>Sabellida</taxon>
        <taxon>Siboglinidae</taxon>
        <taxon>Ridgeia</taxon>
    </lineage>
</organism>
<keyword evidence="6 9" id="KW-0249">Electron transport</keyword>
<evidence type="ECO:0000256" key="2">
    <source>
        <dbReference type="ARBA" id="ARBA00006498"/>
    </source>
</evidence>
<dbReference type="AlphaFoldDB" id="A0AAD9PGF8"/>
<dbReference type="Gene3D" id="1.10.287.20">
    <property type="entry name" value="Ubiquinol-cytochrome C reductase hinge domain"/>
    <property type="match status" value="1"/>
</dbReference>
<dbReference type="InterPro" id="IPR036811">
    <property type="entry name" value="Ubol_cytC_Rdtase_hinge_dom_sf"/>
</dbReference>
<protein>
    <recommendedName>
        <fullName evidence="9">Cytochrome b-c1 complex subunit 6</fullName>
    </recommendedName>
</protein>
<proteinExistence type="inferred from homology"/>
<dbReference type="InterPro" id="IPR023184">
    <property type="entry name" value="Ubol_cytC_Rdtase_hinge_dom"/>
</dbReference>
<evidence type="ECO:0000256" key="11">
    <source>
        <dbReference type="SAM" id="MobiDB-lite"/>
    </source>
</evidence>
<dbReference type="GO" id="GO:0006122">
    <property type="term" value="P:mitochondrial electron transport, ubiquinol to cytochrome c"/>
    <property type="evidence" value="ECO:0007669"/>
    <property type="project" value="InterPro"/>
</dbReference>
<keyword evidence="4 9" id="KW-0679">Respiratory chain</keyword>
<comment type="function">
    <text evidence="9">Component of the ubiquinol-cytochrome c oxidoreductase, a multisubunit transmembrane complex that is part of the mitochondrial electron transport chain which drives oxidative phosphorylation.</text>
</comment>
<feature type="domain" description="Ubiquinol-cytochrome C reductase hinge" evidence="12">
    <location>
        <begin position="22"/>
        <end position="85"/>
    </location>
</feature>
<dbReference type="PIRSF" id="PIRSF000019">
    <property type="entry name" value="Bc1_11K"/>
    <property type="match status" value="1"/>
</dbReference>
<comment type="caution">
    <text evidence="13">The sequence shown here is derived from an EMBL/GenBank/DDBJ whole genome shotgun (WGS) entry which is preliminary data.</text>
</comment>
<evidence type="ECO:0000256" key="4">
    <source>
        <dbReference type="ARBA" id="ARBA00022660"/>
    </source>
</evidence>
<evidence type="ECO:0000256" key="6">
    <source>
        <dbReference type="ARBA" id="ARBA00022982"/>
    </source>
</evidence>
<keyword evidence="3 9" id="KW-0813">Transport</keyword>
<keyword evidence="8 9" id="KW-0472">Membrane</keyword>
<sequence length="85" mass="9555">MGLKDAVVVATDPQEEEEEVVDPQEELRAKCGDSGHCEKYKAELDACTERVSSRQNTAETCTQELFDFMHCVDHCASKSLFSRLK</sequence>
<keyword evidence="5 9" id="KW-0999">Mitochondrion inner membrane</keyword>
<dbReference type="Pfam" id="PF02320">
    <property type="entry name" value="UCR_hinge"/>
    <property type="match status" value="1"/>
</dbReference>
<evidence type="ECO:0000313" key="14">
    <source>
        <dbReference type="Proteomes" id="UP001209878"/>
    </source>
</evidence>
<feature type="region of interest" description="Disordered" evidence="11">
    <location>
        <begin position="1"/>
        <end position="25"/>
    </location>
</feature>
<keyword evidence="7 9" id="KW-0496">Mitochondrion</keyword>
<evidence type="ECO:0000256" key="9">
    <source>
        <dbReference type="PIRNR" id="PIRNR000019"/>
    </source>
</evidence>
<comment type="subcellular location">
    <subcellularLocation>
        <location evidence="1">Mitochondrion inner membrane</location>
        <topology evidence="1">Peripheral membrane protein</topology>
        <orientation evidence="1">Intermembrane side</orientation>
    </subcellularLocation>
</comment>
<gene>
    <name evidence="13" type="ORF">NP493_2g05001</name>
</gene>
<dbReference type="PANTHER" id="PTHR15336">
    <property type="entry name" value="UBIQUINOL-CYTOCHROME C REDUCTASE COMPLEX 7.8 KDA PROTEIN"/>
    <property type="match status" value="1"/>
</dbReference>
<feature type="compositionally biased region" description="Acidic residues" evidence="11">
    <location>
        <begin position="13"/>
        <end position="24"/>
    </location>
</feature>
<evidence type="ECO:0000256" key="1">
    <source>
        <dbReference type="ARBA" id="ARBA00004137"/>
    </source>
</evidence>
<reference evidence="13" key="1">
    <citation type="journal article" date="2023" name="Mol. Biol. Evol.">
        <title>Third-Generation Sequencing Reveals the Adaptive Role of the Epigenome in Three Deep-Sea Polychaetes.</title>
        <authorList>
            <person name="Perez M."/>
            <person name="Aroh O."/>
            <person name="Sun Y."/>
            <person name="Lan Y."/>
            <person name="Juniper S.K."/>
            <person name="Young C.R."/>
            <person name="Angers B."/>
            <person name="Qian P.Y."/>
        </authorList>
    </citation>
    <scope>NUCLEOTIDE SEQUENCE</scope>
    <source>
        <strain evidence="13">R07B-5</strain>
    </source>
</reference>
<name>A0AAD9PGF8_RIDPI</name>
<evidence type="ECO:0000313" key="13">
    <source>
        <dbReference type="EMBL" id="KAK2194102.1"/>
    </source>
</evidence>
<evidence type="ECO:0000256" key="3">
    <source>
        <dbReference type="ARBA" id="ARBA00022448"/>
    </source>
</evidence>
<accession>A0AAD9PGF8</accession>
<dbReference type="PANTHER" id="PTHR15336:SF0">
    <property type="entry name" value="CYTOCHROME B-C1 COMPLEX SUBUNIT 6, MITOCHONDRIAL"/>
    <property type="match status" value="1"/>
</dbReference>
<keyword evidence="10" id="KW-1015">Disulfide bond</keyword>
<comment type="similarity">
    <text evidence="2 9">Belongs to the UQCRH/QCR6 family.</text>
</comment>
<dbReference type="SUPFAM" id="SSF81531">
    <property type="entry name" value="Non-heme 11 kDa protein of cytochrome bc1 complex (Ubiquinol-cytochrome c reductase)"/>
    <property type="match status" value="1"/>
</dbReference>
<dbReference type="GO" id="GO:0005743">
    <property type="term" value="C:mitochondrial inner membrane"/>
    <property type="evidence" value="ECO:0007669"/>
    <property type="project" value="UniProtKB-SubCell"/>
</dbReference>
<evidence type="ECO:0000256" key="8">
    <source>
        <dbReference type="ARBA" id="ARBA00023136"/>
    </source>
</evidence>
<evidence type="ECO:0000256" key="10">
    <source>
        <dbReference type="PIRSR" id="PIRSR000019-1"/>
    </source>
</evidence>
<evidence type="ECO:0000259" key="12">
    <source>
        <dbReference type="Pfam" id="PF02320"/>
    </source>
</evidence>
<evidence type="ECO:0000256" key="5">
    <source>
        <dbReference type="ARBA" id="ARBA00022792"/>
    </source>
</evidence>
<keyword evidence="14" id="KW-1185">Reference proteome</keyword>
<feature type="disulfide bond" evidence="10">
    <location>
        <begin position="31"/>
        <end position="75"/>
    </location>
</feature>
<feature type="disulfide bond" evidence="10">
    <location>
        <begin position="47"/>
        <end position="61"/>
    </location>
</feature>
<dbReference type="EMBL" id="JAODUO010000002">
    <property type="protein sequence ID" value="KAK2194102.1"/>
    <property type="molecule type" value="Genomic_DNA"/>
</dbReference>
<dbReference type="FunFam" id="1.10.287.20:FF:000005">
    <property type="entry name" value="Cytochrome b-c1 complex subunit 6"/>
    <property type="match status" value="1"/>
</dbReference>
<dbReference type="InterPro" id="IPR003422">
    <property type="entry name" value="Cyt_b-c1_6"/>
</dbReference>